<sequence>MGRLFVELGLEEAIAKQNDFDQRIVNVLKKQEPGADGCFKSLLVGFLVIVMVFFASLASVSVSIDSTDPNALYNRQQYV</sequence>
<organism evidence="2 3">
    <name type="scientific">Mesorhabditis belari</name>
    <dbReference type="NCBI Taxonomy" id="2138241"/>
    <lineage>
        <taxon>Eukaryota</taxon>
        <taxon>Metazoa</taxon>
        <taxon>Ecdysozoa</taxon>
        <taxon>Nematoda</taxon>
        <taxon>Chromadorea</taxon>
        <taxon>Rhabditida</taxon>
        <taxon>Rhabditina</taxon>
        <taxon>Rhabditomorpha</taxon>
        <taxon>Rhabditoidea</taxon>
        <taxon>Rhabditidae</taxon>
        <taxon>Mesorhabditinae</taxon>
        <taxon>Mesorhabditis</taxon>
    </lineage>
</organism>
<dbReference type="AlphaFoldDB" id="A0AAF3EDS8"/>
<dbReference type="Proteomes" id="UP000887575">
    <property type="component" value="Unassembled WGS sequence"/>
</dbReference>
<keyword evidence="2" id="KW-1185">Reference proteome</keyword>
<name>A0AAF3EDS8_9BILA</name>
<keyword evidence="1" id="KW-0472">Membrane</keyword>
<keyword evidence="1" id="KW-0812">Transmembrane</keyword>
<accession>A0AAF3EDS8</accession>
<feature type="transmembrane region" description="Helical" evidence="1">
    <location>
        <begin position="42"/>
        <end position="64"/>
    </location>
</feature>
<dbReference type="WBParaSite" id="MBELARI_LOCUS12097">
    <property type="protein sequence ID" value="MBELARI_LOCUS12097"/>
    <property type="gene ID" value="MBELARI_LOCUS12097"/>
</dbReference>
<evidence type="ECO:0000313" key="3">
    <source>
        <dbReference type="WBParaSite" id="MBELARI_LOCUS12097"/>
    </source>
</evidence>
<evidence type="ECO:0000256" key="1">
    <source>
        <dbReference type="SAM" id="Phobius"/>
    </source>
</evidence>
<proteinExistence type="predicted"/>
<protein>
    <submittedName>
        <fullName evidence="3">Uncharacterized protein</fullName>
    </submittedName>
</protein>
<evidence type="ECO:0000313" key="2">
    <source>
        <dbReference type="Proteomes" id="UP000887575"/>
    </source>
</evidence>
<keyword evidence="1" id="KW-1133">Transmembrane helix</keyword>
<reference evidence="3" key="1">
    <citation type="submission" date="2024-02" db="UniProtKB">
        <authorList>
            <consortium name="WormBaseParasite"/>
        </authorList>
    </citation>
    <scope>IDENTIFICATION</scope>
</reference>